<dbReference type="GO" id="GO:0042575">
    <property type="term" value="C:DNA polymerase complex"/>
    <property type="evidence" value="ECO:0007669"/>
    <property type="project" value="UniProtKB-ARBA"/>
</dbReference>
<dbReference type="EMBL" id="CARXXK010000001">
    <property type="protein sequence ID" value="CAI6345876.1"/>
    <property type="molecule type" value="Genomic_DNA"/>
</dbReference>
<evidence type="ECO:0000256" key="10">
    <source>
        <dbReference type="ARBA" id="ARBA00023268"/>
    </source>
</evidence>
<gene>
    <name evidence="16" type="ORF">MEUPH1_LOCUS2839</name>
</gene>
<keyword evidence="11" id="KW-0863">Zinc-finger</keyword>
<evidence type="ECO:0000256" key="5">
    <source>
        <dbReference type="ARBA" id="ARBA00022722"/>
    </source>
</evidence>
<dbReference type="Pfam" id="PF00078">
    <property type="entry name" value="RVT_1"/>
    <property type="match status" value="1"/>
</dbReference>
<dbReference type="InterPro" id="IPR043502">
    <property type="entry name" value="DNA/RNA_pol_sf"/>
</dbReference>
<evidence type="ECO:0000313" key="17">
    <source>
        <dbReference type="Proteomes" id="UP001160148"/>
    </source>
</evidence>
<keyword evidence="7" id="KW-0255">Endonuclease</keyword>
<keyword evidence="3" id="KW-0808">Transferase</keyword>
<dbReference type="SUPFAM" id="SSF53098">
    <property type="entry name" value="Ribonuclease H-like"/>
    <property type="match status" value="1"/>
</dbReference>
<dbReference type="SMART" id="SM00343">
    <property type="entry name" value="ZnF_C2HC"/>
    <property type="match status" value="2"/>
</dbReference>
<evidence type="ECO:0000256" key="11">
    <source>
        <dbReference type="PROSITE-ProRule" id="PRU00047"/>
    </source>
</evidence>
<dbReference type="Gene3D" id="4.10.60.10">
    <property type="entry name" value="Zinc finger, CCHC-type"/>
    <property type="match status" value="1"/>
</dbReference>
<dbReference type="Gene3D" id="3.30.70.270">
    <property type="match status" value="2"/>
</dbReference>
<dbReference type="PROSITE" id="PS50994">
    <property type="entry name" value="INTEGRASE"/>
    <property type="match status" value="1"/>
</dbReference>
<organism evidence="16 17">
    <name type="scientific">Macrosiphum euphorbiae</name>
    <name type="common">potato aphid</name>
    <dbReference type="NCBI Taxonomy" id="13131"/>
    <lineage>
        <taxon>Eukaryota</taxon>
        <taxon>Metazoa</taxon>
        <taxon>Ecdysozoa</taxon>
        <taxon>Arthropoda</taxon>
        <taxon>Hexapoda</taxon>
        <taxon>Insecta</taxon>
        <taxon>Pterygota</taxon>
        <taxon>Neoptera</taxon>
        <taxon>Paraneoptera</taxon>
        <taxon>Hemiptera</taxon>
        <taxon>Sternorrhyncha</taxon>
        <taxon>Aphidomorpha</taxon>
        <taxon>Aphidoidea</taxon>
        <taxon>Aphididae</taxon>
        <taxon>Macrosiphini</taxon>
        <taxon>Macrosiphum</taxon>
    </lineage>
</organism>
<dbReference type="SUPFAM" id="SSF57756">
    <property type="entry name" value="Retrovirus zinc finger-like domains"/>
    <property type="match status" value="1"/>
</dbReference>
<dbReference type="PROSITE" id="PS50878">
    <property type="entry name" value="RT_POL"/>
    <property type="match status" value="1"/>
</dbReference>
<keyword evidence="11" id="KW-0862">Zinc</keyword>
<dbReference type="SUPFAM" id="SSF56672">
    <property type="entry name" value="DNA/RNA polymerases"/>
    <property type="match status" value="1"/>
</dbReference>
<dbReference type="GO" id="GO:0006508">
    <property type="term" value="P:proteolysis"/>
    <property type="evidence" value="ECO:0007669"/>
    <property type="project" value="UniProtKB-KW"/>
</dbReference>
<accession>A0AAV0VNQ7</accession>
<dbReference type="InterPro" id="IPR041588">
    <property type="entry name" value="Integrase_H2C2"/>
</dbReference>
<protein>
    <recommendedName>
        <fullName evidence="1">RNA-directed DNA polymerase</fullName>
        <ecNumber evidence="1">2.7.7.49</ecNumber>
    </recommendedName>
</protein>
<dbReference type="SUPFAM" id="SSF50630">
    <property type="entry name" value="Acid proteases"/>
    <property type="match status" value="1"/>
</dbReference>
<dbReference type="InterPro" id="IPR001878">
    <property type="entry name" value="Znf_CCHC"/>
</dbReference>
<keyword evidence="11" id="KW-0479">Metal-binding</keyword>
<evidence type="ECO:0000259" key="15">
    <source>
        <dbReference type="PROSITE" id="PS50994"/>
    </source>
</evidence>
<dbReference type="InterPro" id="IPR036397">
    <property type="entry name" value="RNaseH_sf"/>
</dbReference>
<dbReference type="PANTHER" id="PTHR37984">
    <property type="entry name" value="PROTEIN CBG26694"/>
    <property type="match status" value="1"/>
</dbReference>
<proteinExistence type="predicted"/>
<dbReference type="Pfam" id="PF17921">
    <property type="entry name" value="Integrase_H2C2"/>
    <property type="match status" value="1"/>
</dbReference>
<dbReference type="InterPro" id="IPR001584">
    <property type="entry name" value="Integrase_cat-core"/>
</dbReference>
<evidence type="ECO:0000259" key="14">
    <source>
        <dbReference type="PROSITE" id="PS50878"/>
    </source>
</evidence>
<keyword evidence="4" id="KW-0548">Nucleotidyltransferase</keyword>
<evidence type="ECO:0000256" key="3">
    <source>
        <dbReference type="ARBA" id="ARBA00022679"/>
    </source>
</evidence>
<keyword evidence="8" id="KW-0695">RNA-directed DNA polymerase</keyword>
<comment type="caution">
    <text evidence="16">The sequence shown here is derived from an EMBL/GenBank/DDBJ whole genome shotgun (WGS) entry which is preliminary data.</text>
</comment>
<feature type="domain" description="CCHC-type" evidence="13">
    <location>
        <begin position="236"/>
        <end position="250"/>
    </location>
</feature>
<dbReference type="GO" id="GO:0004519">
    <property type="term" value="F:endonuclease activity"/>
    <property type="evidence" value="ECO:0007669"/>
    <property type="project" value="UniProtKB-KW"/>
</dbReference>
<keyword evidence="17" id="KW-1185">Reference proteome</keyword>
<evidence type="ECO:0000256" key="6">
    <source>
        <dbReference type="ARBA" id="ARBA00022750"/>
    </source>
</evidence>
<dbReference type="GO" id="GO:0003677">
    <property type="term" value="F:DNA binding"/>
    <property type="evidence" value="ECO:0007669"/>
    <property type="project" value="UniProtKB-KW"/>
</dbReference>
<evidence type="ECO:0000313" key="16">
    <source>
        <dbReference type="EMBL" id="CAI6345876.1"/>
    </source>
</evidence>
<evidence type="ECO:0000256" key="7">
    <source>
        <dbReference type="ARBA" id="ARBA00022759"/>
    </source>
</evidence>
<keyword evidence="9" id="KW-0238">DNA-binding</keyword>
<reference evidence="16 17" key="1">
    <citation type="submission" date="2023-01" db="EMBL/GenBank/DDBJ databases">
        <authorList>
            <person name="Whitehead M."/>
        </authorList>
    </citation>
    <scope>NUCLEOTIDE SEQUENCE [LARGE SCALE GENOMIC DNA]</scope>
</reference>
<dbReference type="InterPro" id="IPR021109">
    <property type="entry name" value="Peptidase_aspartic_dom_sf"/>
</dbReference>
<dbReference type="PANTHER" id="PTHR37984:SF5">
    <property type="entry name" value="PROTEIN NYNRIN-LIKE"/>
    <property type="match status" value="1"/>
</dbReference>
<keyword evidence="5" id="KW-0540">Nuclease</keyword>
<keyword evidence="10" id="KW-0511">Multifunctional enzyme</keyword>
<dbReference type="InterPro" id="IPR012337">
    <property type="entry name" value="RNaseH-like_sf"/>
</dbReference>
<feature type="domain" description="Reverse transcriptase" evidence="14">
    <location>
        <begin position="421"/>
        <end position="650"/>
    </location>
</feature>
<keyword evidence="2" id="KW-0645">Protease</keyword>
<dbReference type="Proteomes" id="UP001160148">
    <property type="component" value="Unassembled WGS sequence"/>
</dbReference>
<evidence type="ECO:0000256" key="8">
    <source>
        <dbReference type="ARBA" id="ARBA00022918"/>
    </source>
</evidence>
<dbReference type="Gene3D" id="3.10.10.10">
    <property type="entry name" value="HIV Type 1 Reverse Transcriptase, subunit A, domain 1"/>
    <property type="match status" value="1"/>
</dbReference>
<dbReference type="CDD" id="cd09274">
    <property type="entry name" value="RNase_HI_RT_Ty3"/>
    <property type="match status" value="1"/>
</dbReference>
<dbReference type="GO" id="GO:0004190">
    <property type="term" value="F:aspartic-type endopeptidase activity"/>
    <property type="evidence" value="ECO:0007669"/>
    <property type="project" value="UniProtKB-KW"/>
</dbReference>
<dbReference type="FunFam" id="3.30.70.270:FF:000020">
    <property type="entry name" value="Transposon Tf2-6 polyprotein-like Protein"/>
    <property type="match status" value="1"/>
</dbReference>
<name>A0AAV0VNQ7_9HEMI</name>
<dbReference type="FunFam" id="3.10.20.370:FF:000001">
    <property type="entry name" value="Retrovirus-related Pol polyprotein from transposon 17.6-like protein"/>
    <property type="match status" value="1"/>
</dbReference>
<feature type="region of interest" description="Disordered" evidence="12">
    <location>
        <begin position="208"/>
        <end position="227"/>
    </location>
</feature>
<evidence type="ECO:0000256" key="2">
    <source>
        <dbReference type="ARBA" id="ARBA00022670"/>
    </source>
</evidence>
<dbReference type="InterPro" id="IPR000477">
    <property type="entry name" value="RT_dom"/>
</dbReference>
<dbReference type="EC" id="2.7.7.49" evidence="1"/>
<dbReference type="InterPro" id="IPR041577">
    <property type="entry name" value="RT_RNaseH_2"/>
</dbReference>
<dbReference type="InterPro" id="IPR043128">
    <property type="entry name" value="Rev_trsase/Diguanyl_cyclase"/>
</dbReference>
<evidence type="ECO:0000256" key="1">
    <source>
        <dbReference type="ARBA" id="ARBA00012493"/>
    </source>
</evidence>
<dbReference type="Gene3D" id="3.30.420.10">
    <property type="entry name" value="Ribonuclease H-like superfamily/Ribonuclease H"/>
    <property type="match status" value="1"/>
</dbReference>
<dbReference type="Gene3D" id="1.10.340.70">
    <property type="match status" value="1"/>
</dbReference>
<dbReference type="Gene3D" id="2.40.70.10">
    <property type="entry name" value="Acid Proteases"/>
    <property type="match status" value="1"/>
</dbReference>
<dbReference type="FunFam" id="1.10.340.70:FF:000003">
    <property type="entry name" value="Protein CBG25708"/>
    <property type="match status" value="1"/>
</dbReference>
<evidence type="ECO:0000256" key="12">
    <source>
        <dbReference type="SAM" id="MobiDB-lite"/>
    </source>
</evidence>
<keyword evidence="6" id="KW-0064">Aspartyl protease</keyword>
<dbReference type="InterPro" id="IPR050951">
    <property type="entry name" value="Retrovirus_Pol_polyprotein"/>
</dbReference>
<evidence type="ECO:0000256" key="9">
    <source>
        <dbReference type="ARBA" id="ARBA00023125"/>
    </source>
</evidence>
<dbReference type="Pfam" id="PF17919">
    <property type="entry name" value="RT_RNaseH_2"/>
    <property type="match status" value="1"/>
</dbReference>
<sequence length="1335" mass="152128">MDGNASNQVSPRVCTGQQMGQLTEFKLKEDDFNSWIERFELYVMLNEINLHKKQLLFLTLLGNDGYALLRDLCTPSKPIEKKYDDLKKLLTDYINPKPNLITERYKFKERRQAANETIIQFITGLKKMSEHCEFGTVLDDALRDQVIWGIRDSNIKKRLLSEDSLTFKKCIELSLAMESANNDISKMEHHEAVNYHTASKKKNTKFLTKVKQSSSNNSGKTGGESNMKGTKRNWVCYCCGKSGHTKPSCKYISYKCSICNKVGHLKNVCKNKEKNVNNVDLDNVDLNLNSLFNLETRNVSFVQPFCLKLLVDNVTIEFQVDTGSAVSVMSVKDFDKFKLGCVEDLERTDVNLKAYNGSIIIPIGILKVKVKYKNQWKSLSLYIVMDGGPPIIGRDWLIELEILPLKLNFHSLSQQDIIQKYSSVFNEELGCFKHRTFKLYLKENTIPVFCKPRVIPFSLKDSVSKELERLIKAELLVPVESSDWATPIVPVVKPDKSIRLCGDYKVTLNKYLEVDRYPIPRVVDLISAFQGAIVFCTLDLCQAYQQLLLDEESQKLTTISTHKGLYMFKRLPYGISSAPGMLQREMEKLLCNIPGTVCFYDDVVVSGKDYTEVNNRLDSVLKKLNDAGLTLKKGKCKFFSDNVTFLGYHIDKEGLHIPKERIKAITEAPIPKNVQEVKAFLGLVNYYGKFIKNMSFKAGALYALLKNNVKFHWGVEQKLAFNKIKESIVSENILVHYNSSWELIVASDASPIGIGAVLSHRLPDGSEKPIAFASRTLTDCEKKYAQIDKEALAIVFAVRYFHQYVFGRQFILRTDHKPLVSIFGENKGIPVMAAHRLQRYAVFLSGYSYKIEFINGVNNGNADALSRLPIKDSDNINDAESDNFFINLIMTNIKSITDLDICTEIKEDKVLREVYFRVLSNKWPDKIKKVKDELKPYFNRKNELTIEVGCLLWGHRIVVPGKFQKELLNELHHTHMGTVKMKSVARSYIWWPGIDNDIQNITKSCVACLANSNNPPKSVLHSWPWPEGPSQRIHLDFLGPVDGKMFIVIIDAFSKWLYVKHLLNITTVSTIKVLREYFSIWGIPKKLVTDNGPSLCSYEMEEFLKNNGVTHILTPPYSPSTNGAAENAVKTFKMFLKKCAKNSDIEDNISKFILAYNSTNHCSTGVSPAELHIGRQLNIALDRLIVKAKYNYTKSLERAKENYKGGRTKSYEIGDEVMCRNYGEGNKWIQGKIIQQLSPVTYLIKIIKGNIYKRHLNQIIDCMNKNGTEVEINGDLLEELQNADNNKGNIKEQIVISESVKEAEKEVELETEDKVEGVELRKSRRVIKPPVRLDL</sequence>
<feature type="compositionally biased region" description="Polar residues" evidence="12">
    <location>
        <begin position="212"/>
        <end position="227"/>
    </location>
</feature>
<dbReference type="GO" id="GO:0015074">
    <property type="term" value="P:DNA integration"/>
    <property type="evidence" value="ECO:0007669"/>
    <property type="project" value="InterPro"/>
</dbReference>
<dbReference type="GO" id="GO:0008270">
    <property type="term" value="F:zinc ion binding"/>
    <property type="evidence" value="ECO:0007669"/>
    <property type="project" value="UniProtKB-KW"/>
</dbReference>
<feature type="domain" description="Integrase catalytic" evidence="15">
    <location>
        <begin position="1025"/>
        <end position="1176"/>
    </location>
</feature>
<keyword evidence="7" id="KW-0378">Hydrolase</keyword>
<dbReference type="CDD" id="cd01647">
    <property type="entry name" value="RT_LTR"/>
    <property type="match status" value="1"/>
</dbReference>
<dbReference type="InterPro" id="IPR036875">
    <property type="entry name" value="Znf_CCHC_sf"/>
</dbReference>
<evidence type="ECO:0000259" key="13">
    <source>
        <dbReference type="PROSITE" id="PS50158"/>
    </source>
</evidence>
<evidence type="ECO:0000256" key="4">
    <source>
        <dbReference type="ARBA" id="ARBA00022695"/>
    </source>
</evidence>
<dbReference type="Pfam" id="PF00665">
    <property type="entry name" value="rve"/>
    <property type="match status" value="1"/>
</dbReference>
<dbReference type="PROSITE" id="PS50158">
    <property type="entry name" value="ZF_CCHC"/>
    <property type="match status" value="1"/>
</dbReference>
<dbReference type="GO" id="GO:0003964">
    <property type="term" value="F:RNA-directed DNA polymerase activity"/>
    <property type="evidence" value="ECO:0007669"/>
    <property type="project" value="UniProtKB-KW"/>
</dbReference>